<dbReference type="Pfam" id="PF02749">
    <property type="entry name" value="QRPTase_N"/>
    <property type="match status" value="1"/>
</dbReference>
<comment type="function">
    <text evidence="1 12">Involved in the catabolism of quinolinic acid (QA).</text>
</comment>
<evidence type="ECO:0000256" key="1">
    <source>
        <dbReference type="ARBA" id="ARBA00003237"/>
    </source>
</evidence>
<dbReference type="InterPro" id="IPR013785">
    <property type="entry name" value="Aldolase_TIM"/>
</dbReference>
<accession>A0A2R5GTP2</accession>
<dbReference type="Pfam" id="PF01729">
    <property type="entry name" value="QRPTase_C"/>
    <property type="match status" value="1"/>
</dbReference>
<dbReference type="PIRSF" id="PIRSF006250">
    <property type="entry name" value="NadC_ModD"/>
    <property type="match status" value="1"/>
</dbReference>
<dbReference type="SUPFAM" id="SSF51690">
    <property type="entry name" value="Nicotinate/Quinolinate PRTase C-terminal domain-like"/>
    <property type="match status" value="1"/>
</dbReference>
<organism evidence="16 17">
    <name type="scientific">Hondaea fermentalgiana</name>
    <dbReference type="NCBI Taxonomy" id="2315210"/>
    <lineage>
        <taxon>Eukaryota</taxon>
        <taxon>Sar</taxon>
        <taxon>Stramenopiles</taxon>
        <taxon>Bigyra</taxon>
        <taxon>Labyrinthulomycetes</taxon>
        <taxon>Thraustochytrida</taxon>
        <taxon>Thraustochytriidae</taxon>
        <taxon>Hondaea</taxon>
    </lineage>
</organism>
<comment type="pathway">
    <text evidence="2 12">Cofactor biosynthesis; NAD(+) biosynthesis; nicotinate D-ribonucleotide from quinolinate: step 1/1.</text>
</comment>
<dbReference type="CDD" id="cd01572">
    <property type="entry name" value="QPRTase"/>
    <property type="match status" value="1"/>
</dbReference>
<dbReference type="UniPathway" id="UPA00253">
    <property type="reaction ID" value="UER00331"/>
</dbReference>
<feature type="domain" description="Quinolinate phosphoribosyl transferase N-terminal" evidence="15">
    <location>
        <begin position="47"/>
        <end position="126"/>
    </location>
</feature>
<evidence type="ECO:0000256" key="3">
    <source>
        <dbReference type="ARBA" id="ARBA00009400"/>
    </source>
</evidence>
<reference evidence="16 17" key="1">
    <citation type="submission" date="2017-12" db="EMBL/GenBank/DDBJ databases">
        <title>Sequencing, de novo assembly and annotation of complete genome of a new Thraustochytrid species, strain FCC1311.</title>
        <authorList>
            <person name="Sedici K."/>
            <person name="Godart F."/>
            <person name="Aiese Cigliano R."/>
            <person name="Sanseverino W."/>
            <person name="Barakat M."/>
            <person name="Ortet P."/>
            <person name="Marechal E."/>
            <person name="Cagnac O."/>
            <person name="Amato A."/>
        </authorList>
    </citation>
    <scope>NUCLEOTIDE SEQUENCE [LARGE SCALE GENOMIC DNA]</scope>
</reference>
<gene>
    <name evidence="16" type="ORF">FCC1311_104712</name>
</gene>
<dbReference type="InterPro" id="IPR002638">
    <property type="entry name" value="Quinolinate_PRibosylTrfase_C"/>
</dbReference>
<evidence type="ECO:0000256" key="12">
    <source>
        <dbReference type="PIRNR" id="PIRNR006250"/>
    </source>
</evidence>
<evidence type="ECO:0000256" key="6">
    <source>
        <dbReference type="ARBA" id="ARBA00020990"/>
    </source>
</evidence>
<comment type="catalytic activity">
    <reaction evidence="11 12">
        <text>nicotinate beta-D-ribonucleotide + CO2 + diphosphate = quinolinate + 5-phospho-alpha-D-ribose 1-diphosphate + 2 H(+)</text>
        <dbReference type="Rhea" id="RHEA:12733"/>
        <dbReference type="ChEBI" id="CHEBI:15378"/>
        <dbReference type="ChEBI" id="CHEBI:16526"/>
        <dbReference type="ChEBI" id="CHEBI:29959"/>
        <dbReference type="ChEBI" id="CHEBI:33019"/>
        <dbReference type="ChEBI" id="CHEBI:57502"/>
        <dbReference type="ChEBI" id="CHEBI:58017"/>
        <dbReference type="EC" id="2.4.2.19"/>
    </reaction>
</comment>
<evidence type="ECO:0000256" key="4">
    <source>
        <dbReference type="ARBA" id="ARBA00011218"/>
    </source>
</evidence>
<dbReference type="Proteomes" id="UP000241890">
    <property type="component" value="Unassembled WGS sequence"/>
</dbReference>
<evidence type="ECO:0000313" key="16">
    <source>
        <dbReference type="EMBL" id="GBG34247.1"/>
    </source>
</evidence>
<dbReference type="InParanoid" id="A0A2R5GTP2"/>
<dbReference type="OrthoDB" id="10067394at2759"/>
<name>A0A2R5GTP2_9STRA</name>
<proteinExistence type="inferred from homology"/>
<keyword evidence="7 12" id="KW-0662">Pyridine nucleotide biosynthesis</keyword>
<comment type="caution">
    <text evidence="16">The sequence shown here is derived from an EMBL/GenBank/DDBJ whole genome shotgun (WGS) entry which is preliminary data.</text>
</comment>
<evidence type="ECO:0000259" key="15">
    <source>
        <dbReference type="Pfam" id="PF02749"/>
    </source>
</evidence>
<dbReference type="NCBIfam" id="TIGR00078">
    <property type="entry name" value="nadC"/>
    <property type="match status" value="1"/>
</dbReference>
<sequence>MSGSPDSSAFAAELCGLLPQHGAAERLARTWLEADAPDFDVGGFVVGDETQEAHLLGKTSGILAGRPFAQAVCDVVGIEAEWLVEDGHEITEQAAQEKRVLAKMRGPVRRILLAERTILNIMTRASGIATAARTMSRIKAEHQWHGQVAATRKTTPGFSLVEKYAVLVGGCSTHRMTLSQMVMLKDNHIWSVGNITKAVEKARAAAGFSAKIEVECQSLDAALEACAAGAEVVMLDNYEPSALKQDAAKLKAKYPHVIIEASGGITEDTAATFFSKDVDVLSMGKLTQGYSCLDLSLKIQRAEKEDASAPSQPGQAEAQADSSM</sequence>
<dbReference type="EMBL" id="BEYU01000185">
    <property type="protein sequence ID" value="GBG34247.1"/>
    <property type="molecule type" value="Genomic_DNA"/>
</dbReference>
<dbReference type="FunFam" id="3.20.20.70:FF:000090">
    <property type="entry name" value="Nicotinate-nucleotide pyrophosphorylase [carboxylating]"/>
    <property type="match status" value="1"/>
</dbReference>
<dbReference type="PANTHER" id="PTHR32179">
    <property type="entry name" value="NICOTINATE-NUCLEOTIDE PYROPHOSPHORYLASE [CARBOXYLATING]"/>
    <property type="match status" value="1"/>
</dbReference>
<dbReference type="InterPro" id="IPR027277">
    <property type="entry name" value="NadC/ModD"/>
</dbReference>
<keyword evidence="9 12" id="KW-0808">Transferase</keyword>
<evidence type="ECO:0000256" key="2">
    <source>
        <dbReference type="ARBA" id="ARBA00004893"/>
    </source>
</evidence>
<dbReference type="InterPro" id="IPR022412">
    <property type="entry name" value="Quinolinate_PRibosylTrfase_N"/>
</dbReference>
<keyword evidence="8 12" id="KW-0328">Glycosyltransferase</keyword>
<dbReference type="Gene3D" id="3.90.1170.20">
    <property type="entry name" value="Quinolinate phosphoribosyl transferase, N-terminal domain"/>
    <property type="match status" value="1"/>
</dbReference>
<dbReference type="Gene3D" id="3.20.20.70">
    <property type="entry name" value="Aldolase class I"/>
    <property type="match status" value="1"/>
</dbReference>
<evidence type="ECO:0000256" key="11">
    <source>
        <dbReference type="ARBA" id="ARBA00047445"/>
    </source>
</evidence>
<dbReference type="GO" id="GO:0005737">
    <property type="term" value="C:cytoplasm"/>
    <property type="evidence" value="ECO:0007669"/>
    <property type="project" value="TreeGrafter"/>
</dbReference>
<evidence type="ECO:0000259" key="14">
    <source>
        <dbReference type="Pfam" id="PF01729"/>
    </source>
</evidence>
<protein>
    <recommendedName>
        <fullName evidence="6 12">Nicotinate-nucleotide pyrophosphorylase [carboxylating]</fullName>
        <ecNumber evidence="5 12">2.4.2.19</ecNumber>
    </recommendedName>
    <alternativeName>
        <fullName evidence="10 12">Quinolinate phosphoribosyltransferase [decarboxylating]</fullName>
    </alternativeName>
</protein>
<keyword evidence="17" id="KW-1185">Reference proteome</keyword>
<evidence type="ECO:0000256" key="5">
    <source>
        <dbReference type="ARBA" id="ARBA00011944"/>
    </source>
</evidence>
<dbReference type="PANTHER" id="PTHR32179:SF3">
    <property type="entry name" value="NICOTINATE-NUCLEOTIDE PYROPHOSPHORYLASE [CARBOXYLATING]"/>
    <property type="match status" value="1"/>
</dbReference>
<dbReference type="InterPro" id="IPR004393">
    <property type="entry name" value="NadC"/>
</dbReference>
<dbReference type="GO" id="GO:0034213">
    <property type="term" value="P:quinolinate catabolic process"/>
    <property type="evidence" value="ECO:0007669"/>
    <property type="project" value="TreeGrafter"/>
</dbReference>
<feature type="compositionally biased region" description="Polar residues" evidence="13">
    <location>
        <begin position="309"/>
        <end position="324"/>
    </location>
</feature>
<dbReference type="SUPFAM" id="SSF54675">
    <property type="entry name" value="Nicotinate/Quinolinate PRTase N-terminal domain-like"/>
    <property type="match status" value="1"/>
</dbReference>
<evidence type="ECO:0000313" key="17">
    <source>
        <dbReference type="Proteomes" id="UP000241890"/>
    </source>
</evidence>
<evidence type="ECO:0000256" key="10">
    <source>
        <dbReference type="ARBA" id="ARBA00033102"/>
    </source>
</evidence>
<comment type="subunit">
    <text evidence="4 12">Hexamer formed by 3 homodimers.</text>
</comment>
<dbReference type="EC" id="2.4.2.19" evidence="5 12"/>
<dbReference type="GO" id="GO:0009435">
    <property type="term" value="P:NAD+ biosynthetic process"/>
    <property type="evidence" value="ECO:0007669"/>
    <property type="project" value="UniProtKB-UniPathway"/>
</dbReference>
<evidence type="ECO:0000256" key="13">
    <source>
        <dbReference type="SAM" id="MobiDB-lite"/>
    </source>
</evidence>
<comment type="similarity">
    <text evidence="3 12">Belongs to the NadC/ModD family.</text>
</comment>
<feature type="region of interest" description="Disordered" evidence="13">
    <location>
        <begin position="303"/>
        <end position="324"/>
    </location>
</feature>
<dbReference type="AlphaFoldDB" id="A0A2R5GTP2"/>
<evidence type="ECO:0000256" key="8">
    <source>
        <dbReference type="ARBA" id="ARBA00022676"/>
    </source>
</evidence>
<dbReference type="GO" id="GO:0004514">
    <property type="term" value="F:nicotinate-nucleotide diphosphorylase (carboxylating) activity"/>
    <property type="evidence" value="ECO:0007669"/>
    <property type="project" value="UniProtKB-EC"/>
</dbReference>
<dbReference type="InterPro" id="IPR037128">
    <property type="entry name" value="Quinolinate_PRibosylTase_N_sf"/>
</dbReference>
<evidence type="ECO:0000256" key="9">
    <source>
        <dbReference type="ARBA" id="ARBA00022679"/>
    </source>
</evidence>
<dbReference type="InterPro" id="IPR036068">
    <property type="entry name" value="Nicotinate_pribotase-like_C"/>
</dbReference>
<evidence type="ECO:0000256" key="7">
    <source>
        <dbReference type="ARBA" id="ARBA00022642"/>
    </source>
</evidence>
<feature type="domain" description="Quinolinate phosphoribosyl transferase C-terminal" evidence="14">
    <location>
        <begin position="128"/>
        <end position="298"/>
    </location>
</feature>